<keyword evidence="1" id="KW-0732">Signal</keyword>
<organism evidence="2 3">
    <name type="scientific">Rhodocollybia butyracea</name>
    <dbReference type="NCBI Taxonomy" id="206335"/>
    <lineage>
        <taxon>Eukaryota</taxon>
        <taxon>Fungi</taxon>
        <taxon>Dikarya</taxon>
        <taxon>Basidiomycota</taxon>
        <taxon>Agaricomycotina</taxon>
        <taxon>Agaricomycetes</taxon>
        <taxon>Agaricomycetidae</taxon>
        <taxon>Agaricales</taxon>
        <taxon>Marasmiineae</taxon>
        <taxon>Omphalotaceae</taxon>
        <taxon>Rhodocollybia</taxon>
    </lineage>
</organism>
<feature type="non-terminal residue" evidence="2">
    <location>
        <position position="175"/>
    </location>
</feature>
<evidence type="ECO:0000313" key="2">
    <source>
        <dbReference type="EMBL" id="KAF9023319.1"/>
    </source>
</evidence>
<dbReference type="EMBL" id="JADNRY010000971">
    <property type="protein sequence ID" value="KAF9023319.1"/>
    <property type="molecule type" value="Genomic_DNA"/>
</dbReference>
<dbReference type="Proteomes" id="UP000772434">
    <property type="component" value="Unassembled WGS sequence"/>
</dbReference>
<accession>A0A9P5TVT6</accession>
<gene>
    <name evidence="2" type="ORF">BDP27DRAFT_1411177</name>
</gene>
<sequence>MGVISILLVLDFRLSQGITIIYPPRNWQTSKTVNKLAARLIKLPISVKSSEVKRRFTPLSLSLLAPVSAFDVGLATSKAQTNNNNPSCFFSTITRTCQRFSLFSETDILFKAEQSLDFRTDGKFNVQAWGRDWLGLVVSGLHRHWSKEKRSPVTPQLETRIPSFLAYVRCQNSFC</sequence>
<protein>
    <submittedName>
        <fullName evidence="2">Uncharacterized protein</fullName>
    </submittedName>
</protein>
<reference evidence="2" key="1">
    <citation type="submission" date="2020-11" db="EMBL/GenBank/DDBJ databases">
        <authorList>
            <consortium name="DOE Joint Genome Institute"/>
            <person name="Ahrendt S."/>
            <person name="Riley R."/>
            <person name="Andreopoulos W."/>
            <person name="Labutti K."/>
            <person name="Pangilinan J."/>
            <person name="Ruiz-Duenas F.J."/>
            <person name="Barrasa J.M."/>
            <person name="Sanchez-Garcia M."/>
            <person name="Camarero S."/>
            <person name="Miyauchi S."/>
            <person name="Serrano A."/>
            <person name="Linde D."/>
            <person name="Babiker R."/>
            <person name="Drula E."/>
            <person name="Ayuso-Fernandez I."/>
            <person name="Pacheco R."/>
            <person name="Padilla G."/>
            <person name="Ferreira P."/>
            <person name="Barriuso J."/>
            <person name="Kellner H."/>
            <person name="Castanera R."/>
            <person name="Alfaro M."/>
            <person name="Ramirez L."/>
            <person name="Pisabarro A.G."/>
            <person name="Kuo A."/>
            <person name="Tritt A."/>
            <person name="Lipzen A."/>
            <person name="He G."/>
            <person name="Yan M."/>
            <person name="Ng V."/>
            <person name="Cullen D."/>
            <person name="Martin F."/>
            <person name="Rosso M.-N."/>
            <person name="Henrissat B."/>
            <person name="Hibbett D."/>
            <person name="Martinez A.T."/>
            <person name="Grigoriev I.V."/>
        </authorList>
    </citation>
    <scope>NUCLEOTIDE SEQUENCE</scope>
    <source>
        <strain evidence="2">AH 40177</strain>
    </source>
</reference>
<comment type="caution">
    <text evidence="2">The sequence shown here is derived from an EMBL/GenBank/DDBJ whole genome shotgun (WGS) entry which is preliminary data.</text>
</comment>
<evidence type="ECO:0000313" key="3">
    <source>
        <dbReference type="Proteomes" id="UP000772434"/>
    </source>
</evidence>
<name>A0A9P5TVT6_9AGAR</name>
<proteinExistence type="predicted"/>
<feature type="signal peptide" evidence="1">
    <location>
        <begin position="1"/>
        <end position="17"/>
    </location>
</feature>
<keyword evidence="3" id="KW-1185">Reference proteome</keyword>
<evidence type="ECO:0000256" key="1">
    <source>
        <dbReference type="SAM" id="SignalP"/>
    </source>
</evidence>
<dbReference type="AlphaFoldDB" id="A0A9P5TVT6"/>
<feature type="chain" id="PRO_5040168835" evidence="1">
    <location>
        <begin position="18"/>
        <end position="175"/>
    </location>
</feature>